<dbReference type="InterPro" id="IPR027805">
    <property type="entry name" value="Transposase_HTH_dom"/>
</dbReference>
<comment type="cofactor">
    <cofactor evidence="1">
        <name>a divalent metal cation</name>
        <dbReference type="ChEBI" id="CHEBI:60240"/>
    </cofactor>
</comment>
<accession>A0A2N9BM15</accession>
<dbReference type="EMBL" id="LT963352">
    <property type="protein sequence ID" value="SOR84410.1"/>
    <property type="molecule type" value="Genomic_DNA"/>
</dbReference>
<evidence type="ECO:0000313" key="6">
    <source>
        <dbReference type="Proteomes" id="UP000235464"/>
    </source>
</evidence>
<proteinExistence type="predicted"/>
<feature type="domain" description="Transposase Helix-turn-helix" evidence="4">
    <location>
        <begin position="35"/>
        <end position="84"/>
    </location>
</feature>
<protein>
    <submittedName>
        <fullName evidence="5">Transposase DDE domain protein</fullName>
    </submittedName>
</protein>
<evidence type="ECO:0000313" key="5">
    <source>
        <dbReference type="EMBL" id="SOR84410.1"/>
    </source>
</evidence>
<dbReference type="GO" id="GO:0046872">
    <property type="term" value="F:metal ion binding"/>
    <property type="evidence" value="ECO:0007669"/>
    <property type="project" value="UniProtKB-KW"/>
</dbReference>
<organism evidence="5 6">
    <name type="scientific">Streptomyces chartreusis NRRL 3882</name>
    <dbReference type="NCBI Taxonomy" id="1079985"/>
    <lineage>
        <taxon>Bacteria</taxon>
        <taxon>Bacillati</taxon>
        <taxon>Actinomycetota</taxon>
        <taxon>Actinomycetes</taxon>
        <taxon>Kitasatosporales</taxon>
        <taxon>Streptomycetaceae</taxon>
        <taxon>Streptomyces</taxon>
    </lineage>
</organism>
<reference evidence="6" key="1">
    <citation type="submission" date="2017-11" db="EMBL/GenBank/DDBJ databases">
        <authorList>
            <person name="Wibberg D."/>
        </authorList>
    </citation>
    <scope>NUCLEOTIDE SEQUENCE [LARGE SCALE GENOMIC DNA]</scope>
</reference>
<gene>
    <name evidence="5" type="ORF">SCNRRL3882_7855</name>
</gene>
<evidence type="ECO:0000256" key="1">
    <source>
        <dbReference type="ARBA" id="ARBA00001968"/>
    </source>
</evidence>
<evidence type="ECO:0000259" key="4">
    <source>
        <dbReference type="Pfam" id="PF13613"/>
    </source>
</evidence>
<dbReference type="AlphaFoldDB" id="A0A2N9BM15"/>
<evidence type="ECO:0000259" key="3">
    <source>
        <dbReference type="Pfam" id="PF13359"/>
    </source>
</evidence>
<evidence type="ECO:0000256" key="2">
    <source>
        <dbReference type="ARBA" id="ARBA00022723"/>
    </source>
</evidence>
<sequence>MLVHSSRIDLSSSALRFLSGLLRARRPQRGTRWRRLPAGRQALLVLAHLRCGHTNAQLATGCGVGTTTVYRYVAEAVAVLAARAAHLTTVLGTATQKAYLILDGTLLPIGRIAADRPYYSGKRKRHGMNVQVLADPLGNLLWASAALPGAVHELRAARTHGIIDAPVEADIRCWADRGYQGAGGTMRVPYRGRWDKLSAGRQAGNSPCQDPCAR</sequence>
<name>A0A2N9BM15_STRCX</name>
<keyword evidence="6" id="KW-1185">Reference proteome</keyword>
<dbReference type="Proteomes" id="UP000235464">
    <property type="component" value="Chromosome I"/>
</dbReference>
<feature type="domain" description="DDE Tnp4" evidence="3">
    <location>
        <begin position="102"/>
        <end position="198"/>
    </location>
</feature>
<dbReference type="InterPro" id="IPR027806">
    <property type="entry name" value="HARBI1_dom"/>
</dbReference>
<keyword evidence="2" id="KW-0479">Metal-binding</keyword>
<dbReference type="Pfam" id="PF13613">
    <property type="entry name" value="HTH_Tnp_4"/>
    <property type="match status" value="1"/>
</dbReference>
<dbReference type="Pfam" id="PF13359">
    <property type="entry name" value="DDE_Tnp_4"/>
    <property type="match status" value="1"/>
</dbReference>